<accession>A0A841JCD1</accession>
<organism evidence="1 2">
    <name type="scientific">Mucilaginibacter lappiensis</name>
    <dbReference type="NCBI Taxonomy" id="354630"/>
    <lineage>
        <taxon>Bacteria</taxon>
        <taxon>Pseudomonadati</taxon>
        <taxon>Bacteroidota</taxon>
        <taxon>Sphingobacteriia</taxon>
        <taxon>Sphingobacteriales</taxon>
        <taxon>Sphingobacteriaceae</taxon>
        <taxon>Mucilaginibacter</taxon>
    </lineage>
</organism>
<dbReference type="Proteomes" id="UP000548326">
    <property type="component" value="Unassembled WGS sequence"/>
</dbReference>
<reference evidence="1 2" key="1">
    <citation type="submission" date="2020-08" db="EMBL/GenBank/DDBJ databases">
        <title>Genomic Encyclopedia of Type Strains, Phase IV (KMG-V): Genome sequencing to study the core and pangenomes of soil and plant-associated prokaryotes.</title>
        <authorList>
            <person name="Whitman W."/>
        </authorList>
    </citation>
    <scope>NUCLEOTIDE SEQUENCE [LARGE SCALE GENOMIC DNA]</scope>
    <source>
        <strain evidence="1 2">MP601</strain>
    </source>
</reference>
<evidence type="ECO:0000313" key="2">
    <source>
        <dbReference type="Proteomes" id="UP000548326"/>
    </source>
</evidence>
<dbReference type="RefSeq" id="WP_183586466.1">
    <property type="nucleotide sequence ID" value="NZ_JACHCA010000003.1"/>
</dbReference>
<proteinExistence type="predicted"/>
<sequence>MLLALVALALQSGQNHGLLNLTSTSFAHSPASARFANALATAQSSIVLPAFGRSIADGEEEITKSVI</sequence>
<dbReference type="EMBL" id="JACHCA010000003">
    <property type="protein sequence ID" value="MBB6127246.1"/>
    <property type="molecule type" value="Genomic_DNA"/>
</dbReference>
<comment type="caution">
    <text evidence="1">The sequence shown here is derived from an EMBL/GenBank/DDBJ whole genome shotgun (WGS) entry which is preliminary data.</text>
</comment>
<dbReference type="AlphaFoldDB" id="A0A841JCD1"/>
<gene>
    <name evidence="1" type="ORF">HDF22_001352</name>
</gene>
<protein>
    <submittedName>
        <fullName evidence="1">Uncharacterized protein</fullName>
    </submittedName>
</protein>
<evidence type="ECO:0000313" key="1">
    <source>
        <dbReference type="EMBL" id="MBB6127246.1"/>
    </source>
</evidence>
<name>A0A841JCD1_9SPHI</name>